<protein>
    <submittedName>
        <fullName evidence="2">Uncharacterized protein</fullName>
    </submittedName>
</protein>
<reference evidence="2" key="1">
    <citation type="journal article" date="2020" name="Stud. Mycol.">
        <title>101 Dothideomycetes genomes: a test case for predicting lifestyles and emergence of pathogens.</title>
        <authorList>
            <person name="Haridas S."/>
            <person name="Albert R."/>
            <person name="Binder M."/>
            <person name="Bloem J."/>
            <person name="Labutti K."/>
            <person name="Salamov A."/>
            <person name="Andreopoulos B."/>
            <person name="Baker S."/>
            <person name="Barry K."/>
            <person name="Bills G."/>
            <person name="Bluhm B."/>
            <person name="Cannon C."/>
            <person name="Castanera R."/>
            <person name="Culley D."/>
            <person name="Daum C."/>
            <person name="Ezra D."/>
            <person name="Gonzalez J."/>
            <person name="Henrissat B."/>
            <person name="Kuo A."/>
            <person name="Liang C."/>
            <person name="Lipzen A."/>
            <person name="Lutzoni F."/>
            <person name="Magnuson J."/>
            <person name="Mondo S."/>
            <person name="Nolan M."/>
            <person name="Ohm R."/>
            <person name="Pangilinan J."/>
            <person name="Park H.-J."/>
            <person name="Ramirez L."/>
            <person name="Alfaro M."/>
            <person name="Sun H."/>
            <person name="Tritt A."/>
            <person name="Yoshinaga Y."/>
            <person name="Zwiers L.-H."/>
            <person name="Turgeon B."/>
            <person name="Goodwin S."/>
            <person name="Spatafora J."/>
            <person name="Crous P."/>
            <person name="Grigoriev I."/>
        </authorList>
    </citation>
    <scope>NUCLEOTIDE SEQUENCE</scope>
    <source>
        <strain evidence="2">CBS 480.64</strain>
    </source>
</reference>
<dbReference type="EMBL" id="MU006036">
    <property type="protein sequence ID" value="KAF2857575.1"/>
    <property type="molecule type" value="Genomic_DNA"/>
</dbReference>
<evidence type="ECO:0000313" key="3">
    <source>
        <dbReference type="Proteomes" id="UP000799421"/>
    </source>
</evidence>
<dbReference type="AlphaFoldDB" id="A0A6A7BS37"/>
<name>A0A6A7BS37_9PEZI</name>
<feature type="region of interest" description="Disordered" evidence="1">
    <location>
        <begin position="82"/>
        <end position="126"/>
    </location>
</feature>
<sequence>MEAPHAILFLDSMPLALAQPALIRFSRKARETVSARRLCWQRRSLFLPVHPNEATPGAELNVAQPAPPLSLPVGGRGGLLAGPFASATAGKEPRGLLPPKPGHPAEGSQGQKKNEKDDRQDVGPAGDVALKQSCGSFFVLVVGKHVMVKMKKPIRIPPLCVLCRTSTTYDASC</sequence>
<evidence type="ECO:0000256" key="1">
    <source>
        <dbReference type="SAM" id="MobiDB-lite"/>
    </source>
</evidence>
<proteinExistence type="predicted"/>
<feature type="compositionally biased region" description="Basic and acidic residues" evidence="1">
    <location>
        <begin position="112"/>
        <end position="121"/>
    </location>
</feature>
<gene>
    <name evidence="2" type="ORF">K470DRAFT_168824</name>
</gene>
<evidence type="ECO:0000313" key="2">
    <source>
        <dbReference type="EMBL" id="KAF2857575.1"/>
    </source>
</evidence>
<keyword evidence="3" id="KW-1185">Reference proteome</keyword>
<dbReference type="Proteomes" id="UP000799421">
    <property type="component" value="Unassembled WGS sequence"/>
</dbReference>
<organism evidence="2 3">
    <name type="scientific">Piedraia hortae CBS 480.64</name>
    <dbReference type="NCBI Taxonomy" id="1314780"/>
    <lineage>
        <taxon>Eukaryota</taxon>
        <taxon>Fungi</taxon>
        <taxon>Dikarya</taxon>
        <taxon>Ascomycota</taxon>
        <taxon>Pezizomycotina</taxon>
        <taxon>Dothideomycetes</taxon>
        <taxon>Dothideomycetidae</taxon>
        <taxon>Capnodiales</taxon>
        <taxon>Piedraiaceae</taxon>
        <taxon>Piedraia</taxon>
    </lineage>
</organism>
<accession>A0A6A7BS37</accession>